<keyword evidence="1" id="KW-0547">Nucleotide-binding</keyword>
<evidence type="ECO:0000313" key="4">
    <source>
        <dbReference type="EMBL" id="JAT00275.1"/>
    </source>
</evidence>
<keyword evidence="2" id="KW-0067">ATP-binding</keyword>
<dbReference type="Gene3D" id="3.50.7.10">
    <property type="entry name" value="GroEL"/>
    <property type="match status" value="1"/>
</dbReference>
<reference evidence="4" key="1">
    <citation type="submission" date="2015-11" db="EMBL/GenBank/DDBJ databases">
        <title>De novo transcriptome assembly of four potential Pierce s Disease insect vectors from Arizona vineyards.</title>
        <authorList>
            <person name="Tassone E.E."/>
        </authorList>
    </citation>
    <scope>NUCLEOTIDE SEQUENCE</scope>
</reference>
<feature type="non-terminal residue" evidence="4">
    <location>
        <position position="1"/>
    </location>
</feature>
<dbReference type="InterPro" id="IPR027410">
    <property type="entry name" value="TCP-1-like_intermed_sf"/>
</dbReference>
<feature type="non-terminal residue" evidence="4">
    <location>
        <position position="131"/>
    </location>
</feature>
<dbReference type="InterPro" id="IPR017998">
    <property type="entry name" value="Chaperone_TCP-1"/>
</dbReference>
<proteinExistence type="predicted"/>
<dbReference type="AlphaFoldDB" id="A0A1B6JM11"/>
<dbReference type="GO" id="GO:0005524">
    <property type="term" value="F:ATP binding"/>
    <property type="evidence" value="ECO:0007669"/>
    <property type="project" value="UniProtKB-KW"/>
</dbReference>
<dbReference type="SUPFAM" id="SSF52029">
    <property type="entry name" value="GroEL apical domain-like"/>
    <property type="match status" value="1"/>
</dbReference>
<accession>A0A1B6JM11</accession>
<evidence type="ECO:0000256" key="1">
    <source>
        <dbReference type="ARBA" id="ARBA00022741"/>
    </source>
</evidence>
<name>A0A1B6JM11_9HEMI</name>
<dbReference type="InterPro" id="IPR002423">
    <property type="entry name" value="Cpn60/GroEL/TCP-1"/>
</dbReference>
<dbReference type="Gene3D" id="3.30.260.10">
    <property type="entry name" value="TCP-1-like chaperonin intermediate domain"/>
    <property type="match status" value="1"/>
</dbReference>
<dbReference type="Pfam" id="PF00118">
    <property type="entry name" value="Cpn60_TCP1"/>
    <property type="match status" value="1"/>
</dbReference>
<evidence type="ECO:0000256" key="2">
    <source>
        <dbReference type="ARBA" id="ARBA00022840"/>
    </source>
</evidence>
<dbReference type="EMBL" id="GECU01007432">
    <property type="protein sequence ID" value="JAT00275.1"/>
    <property type="molecule type" value="Transcribed_RNA"/>
</dbReference>
<organism evidence="4">
    <name type="scientific">Homalodisca liturata</name>
    <dbReference type="NCBI Taxonomy" id="320908"/>
    <lineage>
        <taxon>Eukaryota</taxon>
        <taxon>Metazoa</taxon>
        <taxon>Ecdysozoa</taxon>
        <taxon>Arthropoda</taxon>
        <taxon>Hexapoda</taxon>
        <taxon>Insecta</taxon>
        <taxon>Pterygota</taxon>
        <taxon>Neoptera</taxon>
        <taxon>Paraneoptera</taxon>
        <taxon>Hemiptera</taxon>
        <taxon>Auchenorrhyncha</taxon>
        <taxon>Membracoidea</taxon>
        <taxon>Cicadellidae</taxon>
        <taxon>Cicadellinae</taxon>
        <taxon>Proconiini</taxon>
        <taxon>Homalodisca</taxon>
    </lineage>
</organism>
<protein>
    <submittedName>
        <fullName evidence="4">Uncharacterized protein</fullName>
    </submittedName>
</protein>
<gene>
    <name evidence="4" type="ORF">g.56418</name>
</gene>
<dbReference type="GO" id="GO:0140662">
    <property type="term" value="F:ATP-dependent protein folding chaperone"/>
    <property type="evidence" value="ECO:0007669"/>
    <property type="project" value="InterPro"/>
</dbReference>
<keyword evidence="3" id="KW-0143">Chaperone</keyword>
<dbReference type="PANTHER" id="PTHR11353">
    <property type="entry name" value="CHAPERONIN"/>
    <property type="match status" value="1"/>
</dbReference>
<dbReference type="InterPro" id="IPR027409">
    <property type="entry name" value="GroEL-like_apical_dom_sf"/>
</dbReference>
<evidence type="ECO:0000256" key="3">
    <source>
        <dbReference type="ARBA" id="ARBA00023186"/>
    </source>
</evidence>
<sequence length="131" mass="14435">GEAEAALDAGTIELIKDVVKDEHLSSLLVECIRATESFDTEKIRICKVPSGTTADSYRVEGMVLNRKPEGRVTRLAETSVGIFNCPLDINRTELKGTVLFKSHEELLRFSKDETQGIKAFVDALNVNVLVV</sequence>